<evidence type="ECO:0000313" key="6">
    <source>
        <dbReference type="EMBL" id="KAL2265522.1"/>
    </source>
</evidence>
<feature type="binding site" evidence="1">
    <location>
        <position position="427"/>
    </location>
    <ligand>
        <name>Zn(2+)</name>
        <dbReference type="ChEBI" id="CHEBI:29105"/>
        <note>catalytic</note>
    </ligand>
</feature>
<dbReference type="PANTHER" id="PTHR11905">
    <property type="entry name" value="ADAM A DISINTEGRIN AND METALLOPROTEASE DOMAIN"/>
    <property type="match status" value="1"/>
</dbReference>
<feature type="active site" evidence="1">
    <location>
        <position position="428"/>
    </location>
</feature>
<dbReference type="Pfam" id="PF13688">
    <property type="entry name" value="Reprolysin_5"/>
    <property type="match status" value="1"/>
</dbReference>
<dbReference type="InterPro" id="IPR024079">
    <property type="entry name" value="MetalloPept_cat_dom_sf"/>
</dbReference>
<dbReference type="Gene3D" id="3.40.390.10">
    <property type="entry name" value="Collagenase (Catalytic Domain)"/>
    <property type="match status" value="1"/>
</dbReference>
<sequence>MILSKALAAVLTAAGWFVQDAIAHSVKRNPLSAVATIENAIINTPSHRVHSDSSFDVRFVLSTTKQEIRLELQPNRDLFSDDATIQIMAADGTVRRAVPVNRRDHRVFRGDSFVRREGSSDWHHAGWARINMHRDGPNPVFDGVFTIDHNHHHVQTKATYQQTSVDGDPDLDDGNAADEYMVVWRDTDIQPTAHHDDLKRDLGRSHATCASDNLLYNRNGGDNVFYRSLEEATQDTSAWQISPRALFGRQSDMSGGNGAGVNLADSIGSTQGCPSTRKVALIGVATDCTYTAALGSDEAVQQNVIQLVNAASQLYESTFNISLAIQNLTISEKGCPSSPPASAPWNRPCSDDFGIESRLSTFSKWRGQWQDTNAFWTLLSTCPSGPAVGLAWLGAVCQEGSSTRGNETSAAANVVIRTSTEWLVFAHETGHTFGAVHDCDSESCGDGSVQRQECCPLSSTPGSCDAKAQFIMNPSTGNGITKFSPCSIGNICSFLGRSPSRTKCLSDNKGVTTFTGSQCGNGIVERGEDCDCGGDAGCANNPCCDPNTCKYTAGSVCDPSNEECCTDQCTFMTNGTVCRASTGLCDPEETCTGTSAGCPADINAPDGQSCGNGLTCASGRCTSRDQQCKTFIGKDATTCSSSGCVLSCHSTELGPNQCYVLRQYFLDGTPCEGGGKCFNGNCQGVSLSQQILDWINDNKQIAIPVICVVGGLILIALISCVWSCLTRACRRRSRASRPPPLRRNSGWGAAAAYFGPGTTPPIRPGPAYAPLPTPPHGGMGMGDPYQPFPAGGGRWEPMRQRSFRYA</sequence>
<evidence type="ECO:0008006" key="8">
    <source>
        <dbReference type="Google" id="ProtNLM"/>
    </source>
</evidence>
<evidence type="ECO:0000256" key="3">
    <source>
        <dbReference type="SAM" id="SignalP"/>
    </source>
</evidence>
<keyword evidence="3" id="KW-0732">Signal</keyword>
<dbReference type="Pfam" id="PF00200">
    <property type="entry name" value="Disintegrin"/>
    <property type="match status" value="1"/>
</dbReference>
<dbReference type="PANTHER" id="PTHR11905:SF159">
    <property type="entry name" value="ADAM METALLOPROTEASE"/>
    <property type="match status" value="1"/>
</dbReference>
<dbReference type="SMART" id="SM00608">
    <property type="entry name" value="ACR"/>
    <property type="match status" value="1"/>
</dbReference>
<keyword evidence="2" id="KW-0812">Transmembrane</keyword>
<accession>A0ABR4D586</accession>
<dbReference type="Gene3D" id="3.40.1620.60">
    <property type="match status" value="1"/>
</dbReference>
<dbReference type="SMART" id="SM00050">
    <property type="entry name" value="DISIN"/>
    <property type="match status" value="1"/>
</dbReference>
<dbReference type="GeneID" id="98127998"/>
<dbReference type="PROSITE" id="PS50215">
    <property type="entry name" value="ADAM_MEPRO"/>
    <property type="match status" value="1"/>
</dbReference>
<dbReference type="SUPFAM" id="SSF55486">
    <property type="entry name" value="Metalloproteases ('zincins'), catalytic domain"/>
    <property type="match status" value="1"/>
</dbReference>
<keyword evidence="2" id="KW-0472">Membrane</keyword>
<dbReference type="InterPro" id="IPR001762">
    <property type="entry name" value="Disintegrin_dom"/>
</dbReference>
<comment type="caution">
    <text evidence="6">The sequence shown here is derived from an EMBL/GenBank/DDBJ whole genome shotgun (WGS) entry which is preliminary data.</text>
</comment>
<feature type="domain" description="Disintegrin" evidence="4">
    <location>
        <begin position="516"/>
        <end position="606"/>
    </location>
</feature>
<dbReference type="Proteomes" id="UP001600064">
    <property type="component" value="Unassembled WGS sequence"/>
</dbReference>
<gene>
    <name evidence="6" type="ORF">VTJ83DRAFT_6622</name>
</gene>
<evidence type="ECO:0000313" key="7">
    <source>
        <dbReference type="Proteomes" id="UP001600064"/>
    </source>
</evidence>
<protein>
    <recommendedName>
        <fullName evidence="8">Disintegrin and metalloproteinase domain-containing protein B</fullName>
    </recommendedName>
</protein>
<dbReference type="InterPro" id="IPR006586">
    <property type="entry name" value="ADAM_Cys-rich"/>
</dbReference>
<dbReference type="Gene3D" id="4.10.70.10">
    <property type="entry name" value="Disintegrin domain"/>
    <property type="match status" value="1"/>
</dbReference>
<feature type="binding site" evidence="1">
    <location>
        <position position="437"/>
    </location>
    <ligand>
        <name>Zn(2+)</name>
        <dbReference type="ChEBI" id="CHEBI:29105"/>
        <note>catalytic</note>
    </ligand>
</feature>
<feature type="domain" description="Peptidase M12B" evidence="5">
    <location>
        <begin position="277"/>
        <end position="495"/>
    </location>
</feature>
<dbReference type="InterPro" id="IPR001590">
    <property type="entry name" value="Peptidase_M12B"/>
</dbReference>
<feature type="transmembrane region" description="Helical" evidence="2">
    <location>
        <begin position="701"/>
        <end position="725"/>
    </location>
</feature>
<evidence type="ECO:0000256" key="1">
    <source>
        <dbReference type="PROSITE-ProRule" id="PRU00276"/>
    </source>
</evidence>
<organism evidence="6 7">
    <name type="scientific">Remersonia thermophila</name>
    <dbReference type="NCBI Taxonomy" id="72144"/>
    <lineage>
        <taxon>Eukaryota</taxon>
        <taxon>Fungi</taxon>
        <taxon>Dikarya</taxon>
        <taxon>Ascomycota</taxon>
        <taxon>Pezizomycotina</taxon>
        <taxon>Sordariomycetes</taxon>
        <taxon>Sordariomycetidae</taxon>
        <taxon>Sordariales</taxon>
        <taxon>Sordariales incertae sedis</taxon>
        <taxon>Remersonia</taxon>
    </lineage>
</organism>
<dbReference type="PROSITE" id="PS50214">
    <property type="entry name" value="DISINTEGRIN_2"/>
    <property type="match status" value="1"/>
</dbReference>
<feature type="binding site" evidence="1">
    <location>
        <position position="431"/>
    </location>
    <ligand>
        <name>Zn(2+)</name>
        <dbReference type="ChEBI" id="CHEBI:29105"/>
        <note>catalytic</note>
    </ligand>
</feature>
<dbReference type="EMBL" id="JAZGUE010000006">
    <property type="protein sequence ID" value="KAL2265522.1"/>
    <property type="molecule type" value="Genomic_DNA"/>
</dbReference>
<feature type="signal peptide" evidence="3">
    <location>
        <begin position="1"/>
        <end position="23"/>
    </location>
</feature>
<keyword evidence="1" id="KW-0862">Zinc</keyword>
<comment type="caution">
    <text evidence="1">Lacks conserved residue(s) required for the propagation of feature annotation.</text>
</comment>
<dbReference type="InterPro" id="IPR034028">
    <property type="entry name" value="ZnMc_ADAM_fungal"/>
</dbReference>
<keyword evidence="7" id="KW-1185">Reference proteome</keyword>
<reference evidence="6 7" key="1">
    <citation type="journal article" date="2024" name="Commun. Biol.">
        <title>Comparative genomic analysis of thermophilic fungi reveals convergent evolutionary adaptations and gene losses.</title>
        <authorList>
            <person name="Steindorff A.S."/>
            <person name="Aguilar-Pontes M.V."/>
            <person name="Robinson A.J."/>
            <person name="Andreopoulos B."/>
            <person name="LaButti K."/>
            <person name="Kuo A."/>
            <person name="Mondo S."/>
            <person name="Riley R."/>
            <person name="Otillar R."/>
            <person name="Haridas S."/>
            <person name="Lipzen A."/>
            <person name="Grimwood J."/>
            <person name="Schmutz J."/>
            <person name="Clum A."/>
            <person name="Reid I.D."/>
            <person name="Moisan M.C."/>
            <person name="Butler G."/>
            <person name="Nguyen T.T.M."/>
            <person name="Dewar K."/>
            <person name="Conant G."/>
            <person name="Drula E."/>
            <person name="Henrissat B."/>
            <person name="Hansel C."/>
            <person name="Singer S."/>
            <person name="Hutchinson M.I."/>
            <person name="de Vries R.P."/>
            <person name="Natvig D.O."/>
            <person name="Powell A.J."/>
            <person name="Tsang A."/>
            <person name="Grigoriev I.V."/>
        </authorList>
    </citation>
    <scope>NUCLEOTIDE SEQUENCE [LARGE SCALE GENOMIC DNA]</scope>
    <source>
        <strain evidence="6 7">ATCC 22073</strain>
    </source>
</reference>
<dbReference type="SUPFAM" id="SSF57552">
    <property type="entry name" value="Blood coagulation inhibitor (disintegrin)"/>
    <property type="match status" value="1"/>
</dbReference>
<proteinExistence type="predicted"/>
<evidence type="ECO:0000259" key="4">
    <source>
        <dbReference type="PROSITE" id="PS50214"/>
    </source>
</evidence>
<dbReference type="InterPro" id="IPR036436">
    <property type="entry name" value="Disintegrin_dom_sf"/>
</dbReference>
<name>A0ABR4D586_9PEZI</name>
<dbReference type="CDD" id="cd04271">
    <property type="entry name" value="ZnMc_ADAM_fungal"/>
    <property type="match status" value="1"/>
</dbReference>
<keyword evidence="2" id="KW-1133">Transmembrane helix</keyword>
<feature type="chain" id="PRO_5046577763" description="Disintegrin and metalloproteinase domain-containing protein B" evidence="3">
    <location>
        <begin position="24"/>
        <end position="806"/>
    </location>
</feature>
<evidence type="ECO:0000259" key="5">
    <source>
        <dbReference type="PROSITE" id="PS50215"/>
    </source>
</evidence>
<evidence type="ECO:0000256" key="2">
    <source>
        <dbReference type="SAM" id="Phobius"/>
    </source>
</evidence>
<keyword evidence="1" id="KW-0479">Metal-binding</keyword>
<dbReference type="RefSeq" id="XP_070864249.1">
    <property type="nucleotide sequence ID" value="XM_071013354.1"/>
</dbReference>